<dbReference type="Pfam" id="PF00078">
    <property type="entry name" value="RVT_1"/>
    <property type="match status" value="1"/>
</dbReference>
<dbReference type="InterPro" id="IPR043502">
    <property type="entry name" value="DNA/RNA_pol_sf"/>
</dbReference>
<dbReference type="PANTHER" id="PTHR24559:SF450">
    <property type="entry name" value="RNA-DIRECTED DNA POLYMERASE HOMOLOG"/>
    <property type="match status" value="1"/>
</dbReference>
<gene>
    <name evidence="2" type="ORF">U9M48_013891</name>
</gene>
<protein>
    <recommendedName>
        <fullName evidence="1">Reverse transcriptase domain-containing protein</fullName>
    </recommendedName>
</protein>
<evidence type="ECO:0000313" key="3">
    <source>
        <dbReference type="Proteomes" id="UP001341281"/>
    </source>
</evidence>
<dbReference type="PANTHER" id="PTHR24559">
    <property type="entry name" value="TRANSPOSON TY3-I GAG-POL POLYPROTEIN"/>
    <property type="match status" value="1"/>
</dbReference>
<sequence length="516" mass="58457">MAQEEVLVGNSICALRRGEISNSLKYSPRVGVANTSVKAQEYRDSEEKWAVHADKSKHQGEKVSALMAYRKAKGLCFKCGTKWGSQHKCPSSVSLHVVEELWQMVSEDSSTNEICKYAEDTDSGDELMALSAQAVSGTATNKTIKLYGHIHCYSALMLVDSGSSYNFISEQFAAQLKAWRPLPKPIQVKVADGGILLCTHEINQQFYTTFKILPLKCYDAILGIEWLEQFSPMTVQWAEKWFTFCHQGKPVKLQGLLDSLVQCKRIDGDQFHALTKTDEIWCVVQAYVVDNYVASLNDTPSAIQDLIHEYPTLYTPFQKTEIEQQAAKLLQNKMITESTSPFASPVLLVKKKSGEWRLCVDYRRLNAHTVKNKFPMPIIEELFEELAGATWFTTLDLRSGFHQIAMLWLSLINTRQLFRPILYKVMPYGLTGAPATFQATMNYILATLLRKCVVVFIDDILVYSRTFEEHLTHLQAVFVILQQHHFKIRLSKCSFAQQLKYLGHIISANGVATDPE</sequence>
<dbReference type="AlphaFoldDB" id="A0AAQ3T0G0"/>
<dbReference type="Gene3D" id="3.10.10.10">
    <property type="entry name" value="HIV Type 1 Reverse Transcriptase, subunit A, domain 1"/>
    <property type="match status" value="1"/>
</dbReference>
<dbReference type="InterPro" id="IPR021109">
    <property type="entry name" value="Peptidase_aspartic_dom_sf"/>
</dbReference>
<dbReference type="Proteomes" id="UP001341281">
    <property type="component" value="Chromosome 03"/>
</dbReference>
<dbReference type="InterPro" id="IPR000477">
    <property type="entry name" value="RT_dom"/>
</dbReference>
<evidence type="ECO:0000313" key="2">
    <source>
        <dbReference type="EMBL" id="WVZ64364.1"/>
    </source>
</evidence>
<organism evidence="2 3">
    <name type="scientific">Paspalum notatum var. saurae</name>
    <dbReference type="NCBI Taxonomy" id="547442"/>
    <lineage>
        <taxon>Eukaryota</taxon>
        <taxon>Viridiplantae</taxon>
        <taxon>Streptophyta</taxon>
        <taxon>Embryophyta</taxon>
        <taxon>Tracheophyta</taxon>
        <taxon>Spermatophyta</taxon>
        <taxon>Magnoliopsida</taxon>
        <taxon>Liliopsida</taxon>
        <taxon>Poales</taxon>
        <taxon>Poaceae</taxon>
        <taxon>PACMAD clade</taxon>
        <taxon>Panicoideae</taxon>
        <taxon>Andropogonodae</taxon>
        <taxon>Paspaleae</taxon>
        <taxon>Paspalinae</taxon>
        <taxon>Paspalum</taxon>
    </lineage>
</organism>
<accession>A0AAQ3T0G0</accession>
<dbReference type="CDD" id="cd00303">
    <property type="entry name" value="retropepsin_like"/>
    <property type="match status" value="1"/>
</dbReference>
<keyword evidence="3" id="KW-1185">Reference proteome</keyword>
<dbReference type="EMBL" id="CP144747">
    <property type="protein sequence ID" value="WVZ64364.1"/>
    <property type="molecule type" value="Genomic_DNA"/>
</dbReference>
<evidence type="ECO:0000259" key="1">
    <source>
        <dbReference type="PROSITE" id="PS50878"/>
    </source>
</evidence>
<dbReference type="SUPFAM" id="SSF50630">
    <property type="entry name" value="Acid proteases"/>
    <property type="match status" value="1"/>
</dbReference>
<name>A0AAQ3T0G0_PASNO</name>
<feature type="domain" description="Reverse transcriptase" evidence="1">
    <location>
        <begin position="330"/>
        <end position="506"/>
    </location>
</feature>
<dbReference type="Pfam" id="PF08284">
    <property type="entry name" value="RVP_2"/>
    <property type="match status" value="1"/>
</dbReference>
<dbReference type="PROSITE" id="PS50878">
    <property type="entry name" value="RT_POL"/>
    <property type="match status" value="1"/>
</dbReference>
<dbReference type="Gene3D" id="2.40.70.10">
    <property type="entry name" value="Acid Proteases"/>
    <property type="match status" value="1"/>
</dbReference>
<proteinExistence type="predicted"/>
<dbReference type="InterPro" id="IPR043128">
    <property type="entry name" value="Rev_trsase/Diguanyl_cyclase"/>
</dbReference>
<reference evidence="2 3" key="1">
    <citation type="submission" date="2024-02" db="EMBL/GenBank/DDBJ databases">
        <title>High-quality chromosome-scale genome assembly of Pensacola bahiagrass (Paspalum notatum Flugge var. saurae).</title>
        <authorList>
            <person name="Vega J.M."/>
            <person name="Podio M."/>
            <person name="Orjuela J."/>
            <person name="Siena L.A."/>
            <person name="Pessino S.C."/>
            <person name="Combes M.C."/>
            <person name="Mariac C."/>
            <person name="Albertini E."/>
            <person name="Pupilli F."/>
            <person name="Ortiz J.P.A."/>
            <person name="Leblanc O."/>
        </authorList>
    </citation>
    <scope>NUCLEOTIDE SEQUENCE [LARGE SCALE GENOMIC DNA]</scope>
    <source>
        <strain evidence="2">R1</strain>
        <tissue evidence="2">Leaf</tissue>
    </source>
</reference>
<dbReference type="CDD" id="cd01647">
    <property type="entry name" value="RT_LTR"/>
    <property type="match status" value="1"/>
</dbReference>
<dbReference type="SUPFAM" id="SSF56672">
    <property type="entry name" value="DNA/RNA polymerases"/>
    <property type="match status" value="1"/>
</dbReference>
<dbReference type="Gene3D" id="3.30.70.270">
    <property type="match status" value="1"/>
</dbReference>
<dbReference type="InterPro" id="IPR053134">
    <property type="entry name" value="RNA-dir_DNA_polymerase"/>
</dbReference>